<comment type="caution">
    <text evidence="1">The sequence shown here is derived from an EMBL/GenBank/DDBJ whole genome shotgun (WGS) entry which is preliminary data.</text>
</comment>
<accession>A0ACB6QY18</accession>
<proteinExistence type="predicted"/>
<protein>
    <submittedName>
        <fullName evidence="1">Uncharacterized protein</fullName>
    </submittedName>
</protein>
<dbReference type="EMBL" id="MU003505">
    <property type="protein sequence ID" value="KAF2471415.1"/>
    <property type="molecule type" value="Genomic_DNA"/>
</dbReference>
<organism evidence="1 2">
    <name type="scientific">Lindgomyces ingoldianus</name>
    <dbReference type="NCBI Taxonomy" id="673940"/>
    <lineage>
        <taxon>Eukaryota</taxon>
        <taxon>Fungi</taxon>
        <taxon>Dikarya</taxon>
        <taxon>Ascomycota</taxon>
        <taxon>Pezizomycotina</taxon>
        <taxon>Dothideomycetes</taxon>
        <taxon>Pleosporomycetidae</taxon>
        <taxon>Pleosporales</taxon>
        <taxon>Lindgomycetaceae</taxon>
        <taxon>Lindgomyces</taxon>
    </lineage>
</organism>
<dbReference type="Proteomes" id="UP000799755">
    <property type="component" value="Unassembled WGS sequence"/>
</dbReference>
<keyword evidence="2" id="KW-1185">Reference proteome</keyword>
<sequence>MNWDILHRKAKAAVPSTDLVPRRYWIAVLLHDRSPENHLEEGDLLWMKAHGKITYSRIVTEYAKRHPGINIEIAFMDRALLPTTCVKDLNYYSDNFIVFRAQAKLAREPLQPIQCQLTTEHRSSQGDKPSNGASLQPLQHQVAIEPRYSQSDSSKVVGKFTSTSPSGALSGHHVPKIKAERRSQGFMEDAQSSFNPEDCFKRDLSPNADDQSQSRPTDEFLRQLIDSQHPEILEAGVVRALNILESLQNLFSQYVASSQDAEMWIKATSKLAAQAERKRTVVGVVGNTGAGKSSVINALLDEERLVPTNCMRACTAVVTEISWNDSKDPLTRYRAEIEFITPADWEKELDALMKEFLTDNGTVSKEASDQNSDAGIAWAKFRAVYPRKTKDMLRDCTVAGLMAERSVLNVLGATRKINKARPDFFYQELQKYVDSKEKATKEDKEKKKDKNKKEIPQMEYWPLIKVVKIFTKSPALSTGAVIVDLPGVHDSNAARAAVAQGYMKQCTGLWIVAPITRAVDDKAAKTLLGDSFKRQLKYDGGFSSVTFVCSKTDDISITEAIDSLALEEEISALEDQEREYKKTIEELRKKIQDLVESKEVYKLAIEGADKDIEIWDELQDKLNDGATVYAPNQSNSKRKRENSGEKSRKLQRARYYDSDDDMDDSDSNSFEANSDSENDSDVQGIQPPRTPLTGGEIKLKLEELRSTKKNARRERSEIIHKVDKARKEIRDIKAKLADIRAEMSAICIAGRNEYSKGAIQQDFAAGIKELDQENAAEEDEETFNPDEDLRDYDEVAKSLPVFCVSSRAYQKMCGRLQKDDTVPGFKTREETEIPQLQAHCKKLTEAGRIQTARTFLLNLCQQLTTFYMWASNDGSGLKLSDNEKRAETKHLDKRLGELDKGLGKAVESCIKTMKKEICEQIFEKYPEAIEEAIRVAPDTVRSWGAHKQEGGLAWATYKAIVRRDGVYTSSSAGLWDFNTELSDPIIKRLANSWERAFQNRLPKILQNYSRDSGKILHRFHDTIEERARQNGVGLANLQLLKNQIYTCENLFAEFCSVLVNSMNELQRDANREFTPTIVTLMRDAYEACTEEHGAGSFKRMKAYMEDHVQRYRFSMFKDATQTVQGRLNDMCKTLEETMAEKAEEIFLSMRQDYMNIIGGANISQDKLIPRAERAMRADILSILLGVDEQFKAIANGEIEDKAEEQTASHQQGLLEKSTEPVGEDGFESKGIDPELIFDEPAVAESSEAKGSPSNCIYQATIKDSDTDKEMEL</sequence>
<evidence type="ECO:0000313" key="1">
    <source>
        <dbReference type="EMBL" id="KAF2471415.1"/>
    </source>
</evidence>
<name>A0ACB6QY18_9PLEO</name>
<gene>
    <name evidence="1" type="ORF">BDR25DRAFT_223354</name>
</gene>
<reference evidence="1" key="1">
    <citation type="journal article" date="2020" name="Stud. Mycol.">
        <title>101 Dothideomycetes genomes: a test case for predicting lifestyles and emergence of pathogens.</title>
        <authorList>
            <person name="Haridas S."/>
            <person name="Albert R."/>
            <person name="Binder M."/>
            <person name="Bloem J."/>
            <person name="Labutti K."/>
            <person name="Salamov A."/>
            <person name="Andreopoulos B."/>
            <person name="Baker S."/>
            <person name="Barry K."/>
            <person name="Bills G."/>
            <person name="Bluhm B."/>
            <person name="Cannon C."/>
            <person name="Castanera R."/>
            <person name="Culley D."/>
            <person name="Daum C."/>
            <person name="Ezra D."/>
            <person name="Gonzalez J."/>
            <person name="Henrissat B."/>
            <person name="Kuo A."/>
            <person name="Liang C."/>
            <person name="Lipzen A."/>
            <person name="Lutzoni F."/>
            <person name="Magnuson J."/>
            <person name="Mondo S."/>
            <person name="Nolan M."/>
            <person name="Ohm R."/>
            <person name="Pangilinan J."/>
            <person name="Park H.-J."/>
            <person name="Ramirez L."/>
            <person name="Alfaro M."/>
            <person name="Sun H."/>
            <person name="Tritt A."/>
            <person name="Yoshinaga Y."/>
            <person name="Zwiers L.-H."/>
            <person name="Turgeon B."/>
            <person name="Goodwin S."/>
            <person name="Spatafora J."/>
            <person name="Crous P."/>
            <person name="Grigoriev I."/>
        </authorList>
    </citation>
    <scope>NUCLEOTIDE SEQUENCE</scope>
    <source>
        <strain evidence="1">ATCC 200398</strain>
    </source>
</reference>
<evidence type="ECO:0000313" key="2">
    <source>
        <dbReference type="Proteomes" id="UP000799755"/>
    </source>
</evidence>